<dbReference type="AlphaFoldDB" id="A0A1H6A9J2"/>
<keyword evidence="2" id="KW-0732">Signal</keyword>
<evidence type="ECO:0000313" key="4">
    <source>
        <dbReference type="EMBL" id="SEG44725.1"/>
    </source>
</evidence>
<dbReference type="Proteomes" id="UP000236729">
    <property type="component" value="Unassembled WGS sequence"/>
</dbReference>
<dbReference type="Pfam" id="PF20091">
    <property type="entry name" value="Abhydrolase_10"/>
    <property type="match status" value="1"/>
</dbReference>
<reference evidence="4" key="1">
    <citation type="submission" date="2016-10" db="EMBL/GenBank/DDBJ databases">
        <authorList>
            <person name="de Groot N.N."/>
        </authorList>
    </citation>
    <scope>NUCLEOTIDE SEQUENCE [LARGE SCALE GENOMIC DNA]</scope>
    <source>
        <strain evidence="4">ATCC 20501</strain>
    </source>
</reference>
<feature type="chain" id="PRO_5030028350" description="Alpha/beta hydrolase domain-containing protein" evidence="2">
    <location>
        <begin position="34"/>
        <end position="506"/>
    </location>
</feature>
<protein>
    <recommendedName>
        <fullName evidence="3">Alpha/beta hydrolase domain-containing protein</fullName>
    </recommendedName>
</protein>
<feature type="region of interest" description="Disordered" evidence="1">
    <location>
        <begin position="35"/>
        <end position="74"/>
    </location>
</feature>
<evidence type="ECO:0000256" key="1">
    <source>
        <dbReference type="SAM" id="MobiDB-lite"/>
    </source>
</evidence>
<evidence type="ECO:0000313" key="7">
    <source>
        <dbReference type="Proteomes" id="UP000236729"/>
    </source>
</evidence>
<accession>A0A1I2B7H5</accession>
<evidence type="ECO:0000313" key="6">
    <source>
        <dbReference type="Proteomes" id="UP000199690"/>
    </source>
</evidence>
<name>A0A1H6A9J2_9PSEU</name>
<gene>
    <name evidence="4" type="ORF">SAMN02982929_02193</name>
    <name evidence="5" type="ORF">SAMN05216506_11227</name>
</gene>
<organism evidence="4 7">
    <name type="scientific">Saccharopolyspora kobensis</name>
    <dbReference type="NCBI Taxonomy" id="146035"/>
    <lineage>
        <taxon>Bacteria</taxon>
        <taxon>Bacillati</taxon>
        <taxon>Actinomycetota</taxon>
        <taxon>Actinomycetes</taxon>
        <taxon>Pseudonocardiales</taxon>
        <taxon>Pseudonocardiaceae</taxon>
        <taxon>Saccharopolyspora</taxon>
    </lineage>
</organism>
<reference evidence="6 7" key="2">
    <citation type="submission" date="2016-10" db="EMBL/GenBank/DDBJ databases">
        <authorList>
            <person name="Varghese N."/>
            <person name="Submissions S."/>
        </authorList>
    </citation>
    <scope>NUCLEOTIDE SEQUENCE [LARGE SCALE GENOMIC DNA]</scope>
    <source>
        <strain evidence="7">ATCC 20501</strain>
        <strain evidence="5 6">CGMCC 4.3529</strain>
    </source>
</reference>
<sequence>MERFLPTTKRRPLPIAVLGALTAATLLSTVASAAESSPTAGGPAVTAEQAPPTSAVPASTAKRVSTPIVTGPVPAAMPPGTDLAHDYPQLAAEPGFDLSGRGYVEEEYFFEGEATRYDTPPMADGIPLSTGNPYKSRMIVRRPDDAAKFNGTVIVEWVNVTSGYNLDVHWQESRDYLTREGYAYVGVSAQRVGVQQEPYGLTAWSPTRYGTLDVTAGGTITDDSLSYDIYSQAGQAVRSNPAMLGGLRPGTVLAVGQSQSASRLALYYNSIQPLAQVYDGFMLFVGSGGPFRTDLPAKLLRISTETEVFLNRVPQQADSGALRSWEIAGDSHVDYWFMMNRMQGVARDGLKPFSFDCDRPPLSHVDTKNVLNAGYHHLVDWVRHDVQPPVAQPIRTTPAPDGVVIPRDENGLAFGGIRLAEVDAPTATNTGENSGQELCRLYGSHEPFTAEKLASLYPTHDAYVRAVRSVTNRNLREGFILPHDADETVREAEMSRVGTPNPLPIP</sequence>
<feature type="signal peptide" evidence="2">
    <location>
        <begin position="1"/>
        <end position="33"/>
    </location>
</feature>
<dbReference type="EMBL" id="FNVB01000003">
    <property type="protein sequence ID" value="SEG44725.1"/>
    <property type="molecule type" value="Genomic_DNA"/>
</dbReference>
<feature type="compositionally biased region" description="Low complexity" evidence="1">
    <location>
        <begin position="50"/>
        <end position="61"/>
    </location>
</feature>
<feature type="domain" description="Alpha/beta hydrolase" evidence="3">
    <location>
        <begin position="81"/>
        <end position="490"/>
    </location>
</feature>
<evidence type="ECO:0000313" key="5">
    <source>
        <dbReference type="EMBL" id="SFE52094.1"/>
    </source>
</evidence>
<dbReference type="InterPro" id="IPR045394">
    <property type="entry name" value="Abhydrolase_dom"/>
</dbReference>
<dbReference type="RefSeq" id="WP_177247730.1">
    <property type="nucleotide sequence ID" value="NZ_FNVB01000003.1"/>
</dbReference>
<dbReference type="EMBL" id="FOME01000012">
    <property type="protein sequence ID" value="SFE52094.1"/>
    <property type="molecule type" value="Genomic_DNA"/>
</dbReference>
<evidence type="ECO:0000259" key="3">
    <source>
        <dbReference type="Pfam" id="PF20091"/>
    </source>
</evidence>
<proteinExistence type="predicted"/>
<evidence type="ECO:0000256" key="2">
    <source>
        <dbReference type="SAM" id="SignalP"/>
    </source>
</evidence>
<keyword evidence="6" id="KW-1185">Reference proteome</keyword>
<accession>A0A1H6A9J2</accession>
<dbReference type="Proteomes" id="UP000199690">
    <property type="component" value="Unassembled WGS sequence"/>
</dbReference>